<sequence length="43" mass="4812">MLTLLITQFVIFWTVVGRIRATSVSTRLKSRIGTASKGFKGNR</sequence>
<protein>
    <submittedName>
        <fullName evidence="1">Uncharacterized protein</fullName>
    </submittedName>
</protein>
<keyword evidence="2" id="KW-1185">Reference proteome</keyword>
<accession>A0AA87C1D5</accession>
<dbReference type="AlphaFoldDB" id="A0AA87C1D5"/>
<evidence type="ECO:0000313" key="2">
    <source>
        <dbReference type="Proteomes" id="UP000041625"/>
    </source>
</evidence>
<evidence type="ECO:0000313" key="1">
    <source>
        <dbReference type="EMBL" id="CDT75043.1"/>
    </source>
</evidence>
<reference evidence="1 2" key="1">
    <citation type="submission" date="2014-06" db="EMBL/GenBank/DDBJ databases">
        <authorList>
            <person name="Le Roux F."/>
        </authorList>
    </citation>
    <scope>NUCLEOTIDE SEQUENCE [LARGE SCALE GENOMIC DNA]</scope>
    <source>
        <strain evidence="1 2">J2-31</strain>
    </source>
</reference>
<comment type="caution">
    <text evidence="1">The sequence shown here is derived from an EMBL/GenBank/DDBJ whole genome shotgun (WGS) entry which is preliminary data.</text>
</comment>
<dbReference type="Proteomes" id="UP000041625">
    <property type="component" value="Unassembled WGS sequence"/>
</dbReference>
<proteinExistence type="predicted"/>
<dbReference type="GeneID" id="89590974"/>
<dbReference type="RefSeq" id="WP_260256846.1">
    <property type="nucleotide sequence ID" value="NZ_AP025471.1"/>
</dbReference>
<gene>
    <name evidence="1" type="ORF">VCR31J2_1310103</name>
</gene>
<organism evidence="1 2">
    <name type="scientific">Vibrio coralliirubri</name>
    <dbReference type="NCBI Taxonomy" id="1516159"/>
    <lineage>
        <taxon>Bacteria</taxon>
        <taxon>Pseudomonadati</taxon>
        <taxon>Pseudomonadota</taxon>
        <taxon>Gammaproteobacteria</taxon>
        <taxon>Vibrionales</taxon>
        <taxon>Vibrionaceae</taxon>
        <taxon>Vibrio</taxon>
    </lineage>
</organism>
<dbReference type="EMBL" id="CCKJ01000037">
    <property type="protein sequence ID" value="CDT75043.1"/>
    <property type="molecule type" value="Genomic_DNA"/>
</dbReference>
<name>A0AA87C1D5_9VIBR</name>